<dbReference type="GO" id="GO:0044183">
    <property type="term" value="F:protein folding chaperone"/>
    <property type="evidence" value="ECO:0007669"/>
    <property type="project" value="EnsemblFungi"/>
</dbReference>
<keyword evidence="4" id="KW-0963">Cytoplasm</keyword>
<evidence type="ECO:0000256" key="6">
    <source>
        <dbReference type="ARBA" id="ARBA00023186"/>
    </source>
</evidence>
<comment type="similarity">
    <text evidence="2">Belongs to the proteasome subunit S5B/HSM3 family.</text>
</comment>
<keyword evidence="6" id="KW-0143">Chaperone</keyword>
<keyword evidence="12" id="KW-1185">Reference proteome</keyword>
<dbReference type="InterPro" id="IPR040752">
    <property type="entry name" value="HSM3_C"/>
</dbReference>
<evidence type="ECO:0000256" key="4">
    <source>
        <dbReference type="ARBA" id="ARBA00022490"/>
    </source>
</evidence>
<dbReference type="GO" id="GO:0006298">
    <property type="term" value="P:mismatch repair"/>
    <property type="evidence" value="ECO:0007669"/>
    <property type="project" value="EnsemblFungi"/>
</dbReference>
<dbReference type="eggNOG" id="ENOG502QWEK">
    <property type="taxonomic scope" value="Eukaryota"/>
</dbReference>
<reference evidence="11 12" key="1">
    <citation type="journal article" date="2011" name="Proc. Natl. Acad. Sci. U.S.A.">
        <title>Evolutionary erosion of yeast sex chromosomes by mating-type switching accidents.</title>
        <authorList>
            <person name="Gordon J.L."/>
            <person name="Armisen D."/>
            <person name="Proux-Wera E."/>
            <person name="Oheigeartaigh S.S."/>
            <person name="Byrne K.P."/>
            <person name="Wolfe K.H."/>
        </authorList>
    </citation>
    <scope>NUCLEOTIDE SEQUENCE [LARGE SCALE GENOMIC DNA]</scope>
    <source>
        <strain evidence="12">ATCC MYA-139 / BCRC 22969 / CBS 8797 / CCRC 22969 / KCTC 17520 / NBRC 10181 / NCYC 3082</strain>
    </source>
</reference>
<dbReference type="CDD" id="cd12794">
    <property type="entry name" value="Hsm3_like"/>
    <property type="match status" value="1"/>
</dbReference>
<evidence type="ECO:0000256" key="1">
    <source>
        <dbReference type="ARBA" id="ARBA00004496"/>
    </source>
</evidence>
<evidence type="ECO:0000313" key="12">
    <source>
        <dbReference type="Proteomes" id="UP000006310"/>
    </source>
</evidence>
<organism evidence="11 12">
    <name type="scientific">Huiozyma naganishii (strain ATCC MYA-139 / BCRC 22969 / CBS 8797 / KCTC 17520 / NBRC 10181 / NCYC 3082 / Yp74L-3)</name>
    <name type="common">Yeast</name>
    <name type="synonym">Kazachstania naganishii</name>
    <dbReference type="NCBI Taxonomy" id="1071383"/>
    <lineage>
        <taxon>Eukaryota</taxon>
        <taxon>Fungi</taxon>
        <taxon>Dikarya</taxon>
        <taxon>Ascomycota</taxon>
        <taxon>Saccharomycotina</taxon>
        <taxon>Saccharomycetes</taxon>
        <taxon>Saccharomycetales</taxon>
        <taxon>Saccharomycetaceae</taxon>
        <taxon>Huiozyma</taxon>
    </lineage>
</organism>
<feature type="domain" description="DNA mismatch repair protein HSM3 C-terminal" evidence="9">
    <location>
        <begin position="297"/>
        <end position="472"/>
    </location>
</feature>
<feature type="domain" description="DNA mismatch repair protein HSM3 N-terminal" evidence="10">
    <location>
        <begin position="6"/>
        <end position="240"/>
    </location>
</feature>
<proteinExistence type="inferred from homology"/>
<dbReference type="Pfam" id="PF18794">
    <property type="entry name" value="HSM3_C"/>
    <property type="match status" value="1"/>
</dbReference>
<dbReference type="Pfam" id="PF18795">
    <property type="entry name" value="HSM3_N"/>
    <property type="match status" value="1"/>
</dbReference>
<comment type="subcellular location">
    <subcellularLocation>
        <location evidence="1">Cytoplasm</location>
    </subcellularLocation>
</comment>
<dbReference type="AlphaFoldDB" id="J7R387"/>
<keyword evidence="7" id="KW-0234">DNA repair</keyword>
<evidence type="ECO:0000313" key="11">
    <source>
        <dbReference type="EMBL" id="CCK69295.1"/>
    </source>
</evidence>
<dbReference type="STRING" id="1071383.J7R387"/>
<dbReference type="OMA" id="YMEQMVL"/>
<dbReference type="HOGENOM" id="CLU_044760_0_0_1"/>
<evidence type="ECO:0000259" key="10">
    <source>
        <dbReference type="Pfam" id="PF18795"/>
    </source>
</evidence>
<evidence type="ECO:0000256" key="7">
    <source>
        <dbReference type="ARBA" id="ARBA00023204"/>
    </source>
</evidence>
<dbReference type="Gene3D" id="1.25.40.580">
    <property type="match status" value="1"/>
</dbReference>
<name>J7R387_HUIN7</name>
<reference evidence="12" key="2">
    <citation type="submission" date="2012-08" db="EMBL/GenBank/DDBJ databases">
        <title>Genome sequence of Kazachstania naganishii.</title>
        <authorList>
            <person name="Gordon J.L."/>
            <person name="Armisen D."/>
            <person name="Proux-Wera E."/>
            <person name="OhEigeartaigh S.S."/>
            <person name="Byrne K.P."/>
            <person name="Wolfe K.H."/>
        </authorList>
    </citation>
    <scope>NUCLEOTIDE SEQUENCE [LARGE SCALE GENOMIC DNA]</scope>
    <source>
        <strain evidence="12">ATCC MYA-139 / BCRC 22969 / CBS 8797 / CCRC 22969 / KCTC 17520 / NBRC 10181 / NCYC 3082</strain>
    </source>
</reference>
<keyword evidence="5" id="KW-0227">DNA damage</keyword>
<evidence type="ECO:0000256" key="3">
    <source>
        <dbReference type="ARBA" id="ARBA00019167"/>
    </source>
</evidence>
<evidence type="ECO:0000259" key="9">
    <source>
        <dbReference type="Pfam" id="PF18794"/>
    </source>
</evidence>
<dbReference type="EMBL" id="HE978316">
    <property type="protein sequence ID" value="CCK69295.1"/>
    <property type="molecule type" value="Genomic_DNA"/>
</dbReference>
<evidence type="ECO:0000256" key="8">
    <source>
        <dbReference type="ARBA" id="ARBA00024671"/>
    </source>
</evidence>
<dbReference type="OrthoDB" id="4074002at2759"/>
<dbReference type="KEGG" id="kng:KNAG_0C01810"/>
<sequence length="473" mass="54250">MSQATDLLRQFNEVVAHRVGNLPEGFDGLMDKCRLQVSTVTNFPGDARETLLSIKTLLLSDEDIDYDLLLELLSAVLQITRFDAILEAYSMADLEQALKSGISPLIQSACQVIQTSDPKGALASSGLFEILLHLYFDVNTDIAVVKEIDTTWELLMCDDRVRNTILAQNVKLLLEVKEQFKPIPMARLLHLLGIIFRELKTPTEYVPNLFVFEKNELVEALKTDIIMFLNIVKYYSTLLESIAETNHEWALHNLIHSMFDISELFAEREQFPDIVAYGKSFLFTFFRHISYLNDLATFRKLDEKFLHISEGNEFLSDYLSFVNPQYLFDFHKDLIDTYATVSAFKLPILRNMVSNNQTFQLVKPKLTADAILAMAYPEQMVLLQKMSQYIYCVQYLVHNLPKVMSSLIDNNYTPITEPETVDLRTQVIENMLHYEKNVLDAWSIPLQNEYIKLNHGINPERTAATDIATAYIG</sequence>
<dbReference type="Gene3D" id="1.25.10.50">
    <property type="match status" value="1"/>
</dbReference>
<accession>J7R387</accession>
<dbReference type="GO" id="GO:0005634">
    <property type="term" value="C:nucleus"/>
    <property type="evidence" value="ECO:0007669"/>
    <property type="project" value="EnsemblFungi"/>
</dbReference>
<protein>
    <recommendedName>
        <fullName evidence="3">DNA mismatch repair protein HSM3</fullName>
    </recommendedName>
</protein>
<evidence type="ECO:0000256" key="2">
    <source>
        <dbReference type="ARBA" id="ARBA00006823"/>
    </source>
</evidence>
<comment type="function">
    <text evidence="8">Involved in DNA mismatch repair in slow-growing cells. Acts as a chaperone during the assembly of the 26S proteasome, specifically of the base subcomplex of the 19S regulatory complex (RC).</text>
</comment>
<gene>
    <name evidence="11" type="primary">KNAG0C01810</name>
    <name evidence="11" type="ordered locus">KNAG_0C01810</name>
</gene>
<dbReference type="RefSeq" id="XP_022463541.1">
    <property type="nucleotide sequence ID" value="XM_022606890.1"/>
</dbReference>
<dbReference type="Proteomes" id="UP000006310">
    <property type="component" value="Chromosome 3"/>
</dbReference>
<dbReference type="InterPro" id="IPR041335">
    <property type="entry name" value="HSM3_N"/>
</dbReference>
<dbReference type="GeneID" id="34524975"/>
<dbReference type="GO" id="GO:0070682">
    <property type="term" value="P:proteasome regulatory particle assembly"/>
    <property type="evidence" value="ECO:0007669"/>
    <property type="project" value="EnsemblFungi"/>
</dbReference>
<evidence type="ECO:0000256" key="5">
    <source>
        <dbReference type="ARBA" id="ARBA00022763"/>
    </source>
</evidence>
<dbReference type="GO" id="GO:0005829">
    <property type="term" value="C:cytosol"/>
    <property type="evidence" value="ECO:0007669"/>
    <property type="project" value="EnsemblFungi"/>
</dbReference>